<dbReference type="RefSeq" id="WP_060824591.1">
    <property type="nucleotide sequence ID" value="NZ_AP014938.1"/>
</dbReference>
<dbReference type="Pfam" id="PF00561">
    <property type="entry name" value="Abhydrolase_1"/>
    <property type="match status" value="1"/>
</dbReference>
<proteinExistence type="predicted"/>
<dbReference type="GO" id="GO:0016787">
    <property type="term" value="F:hydrolase activity"/>
    <property type="evidence" value="ECO:0007669"/>
    <property type="project" value="UniProtKB-KW"/>
</dbReference>
<evidence type="ECO:0000313" key="3">
    <source>
        <dbReference type="Proteomes" id="UP000066203"/>
    </source>
</evidence>
<dbReference type="Gene3D" id="3.40.50.1820">
    <property type="entry name" value="alpha/beta hydrolase"/>
    <property type="match status" value="1"/>
</dbReference>
<dbReference type="AlphaFoldDB" id="A0A0K2S0M5"/>
<name>A0A0K2S0M5_9MICC</name>
<evidence type="ECO:0000259" key="1">
    <source>
        <dbReference type="Pfam" id="PF00561"/>
    </source>
</evidence>
<reference evidence="3" key="1">
    <citation type="submission" date="2015-08" db="EMBL/GenBank/DDBJ databases">
        <title>Complete genome sequence of Rothia mucilaginosa strain NUM-Rm6536.</title>
        <authorList>
            <person name="Nambu T."/>
        </authorList>
    </citation>
    <scope>NUCLEOTIDE SEQUENCE [LARGE SCALE GENOMIC DNA]</scope>
    <source>
        <strain evidence="3">NUM-Rm6536</strain>
    </source>
</reference>
<dbReference type="InterPro" id="IPR000073">
    <property type="entry name" value="AB_hydrolase_1"/>
</dbReference>
<dbReference type="InterPro" id="IPR029058">
    <property type="entry name" value="AB_hydrolase_fold"/>
</dbReference>
<organism evidence="2">
    <name type="scientific">Rothia mucilaginosa</name>
    <dbReference type="NCBI Taxonomy" id="43675"/>
    <lineage>
        <taxon>Bacteria</taxon>
        <taxon>Bacillati</taxon>
        <taxon>Actinomycetota</taxon>
        <taxon>Actinomycetes</taxon>
        <taxon>Micrococcales</taxon>
        <taxon>Micrococcaceae</taxon>
        <taxon>Rothia</taxon>
    </lineage>
</organism>
<evidence type="ECO:0000313" key="2">
    <source>
        <dbReference type="EMBL" id="BAS20651.1"/>
    </source>
</evidence>
<dbReference type="Proteomes" id="UP000066203">
    <property type="component" value="Chromosome"/>
</dbReference>
<protein>
    <submittedName>
        <fullName evidence="2">Putative hydrolase protein</fullName>
    </submittedName>
</protein>
<dbReference type="EMBL" id="AP014938">
    <property type="protein sequence ID" value="BAS20651.1"/>
    <property type="molecule type" value="Genomic_DNA"/>
</dbReference>
<gene>
    <name evidence="2" type="ORF">RM6536_1404</name>
</gene>
<feature type="domain" description="AB hydrolase-1" evidence="1">
    <location>
        <begin position="58"/>
        <end position="211"/>
    </location>
</feature>
<dbReference type="SUPFAM" id="SSF53474">
    <property type="entry name" value="alpha/beta-Hydrolases"/>
    <property type="match status" value="1"/>
</dbReference>
<dbReference type="PATRIC" id="fig|43675.28.peg.1437"/>
<sequence length="357" mass="37756">MTSADFSPAPFAVPNAAASSVDAPSVEAPNAAAPAVALPDLEYTLYQPQQLKSRIPALMIHGFATRGDQLYGGTGWIRQYLRAGYPVLAVNLPYHTNTYLKDPQFTVDCKLPAHTQVMSSEIPFDSVPSVNTTGQRLTPIHLLTNALAQLLRAVATENNLDVELQPRAHVIGFSFGARVGWELALTHPEAVASLTLGGLPLHDHLITLRAMLEAHEGTSASASAETPAADSTAEAIASFTSIIDGSPIQPDALLKFVRIPFGPFFDVPALRAGSPDLPAGHPGAHPRVPVAVVLGDADTIAADGAELYDMVRDNNPLNRFISLPGRDHVNALTSGAFRRGALAFAAEVEAAEVETAE</sequence>
<keyword evidence="2" id="KW-0378">Hydrolase</keyword>
<accession>A0A0K2S0M5</accession>